<sequence>MAAKGFERPKASARSIQQSIDHFAAVRRGGSKTKLCMSTEATLFAHTSFEPTRLSNLSATSTTQDIVLPVSDEESRVTMPLY</sequence>
<keyword evidence="2" id="KW-1185">Reference proteome</keyword>
<dbReference type="AlphaFoldDB" id="A0A0N7L9A1"/>
<evidence type="ECO:0000313" key="1">
    <source>
        <dbReference type="EMBL" id="CEH13210.1"/>
    </source>
</evidence>
<evidence type="ECO:0000313" key="2">
    <source>
        <dbReference type="Proteomes" id="UP000054845"/>
    </source>
</evidence>
<protein>
    <submittedName>
        <fullName evidence="1">Uncharacterized protein</fullName>
    </submittedName>
</protein>
<dbReference type="Proteomes" id="UP000054845">
    <property type="component" value="Unassembled WGS sequence"/>
</dbReference>
<accession>A0A0N7L9A1</accession>
<organism evidence="1 2">
    <name type="scientific">Ceraceosorus bombacis</name>
    <dbReference type="NCBI Taxonomy" id="401625"/>
    <lineage>
        <taxon>Eukaryota</taxon>
        <taxon>Fungi</taxon>
        <taxon>Dikarya</taxon>
        <taxon>Basidiomycota</taxon>
        <taxon>Ustilaginomycotina</taxon>
        <taxon>Exobasidiomycetes</taxon>
        <taxon>Ceraceosorales</taxon>
        <taxon>Ceraceosoraceae</taxon>
        <taxon>Ceraceosorus</taxon>
    </lineage>
</organism>
<reference evidence="1 2" key="1">
    <citation type="submission" date="2014-09" db="EMBL/GenBank/DDBJ databases">
        <authorList>
            <person name="Magalhaes I.L.F."/>
            <person name="Oliveira U."/>
            <person name="Santos F.R."/>
            <person name="Vidigal T.H.D.A."/>
            <person name="Brescovit A.D."/>
            <person name="Santos A.J."/>
        </authorList>
    </citation>
    <scope>NUCLEOTIDE SEQUENCE [LARGE SCALE GENOMIC DNA]</scope>
</reference>
<name>A0A0N7L9A1_9BASI</name>
<proteinExistence type="predicted"/>
<dbReference type="EMBL" id="CCYA01000206">
    <property type="protein sequence ID" value="CEH13210.1"/>
    <property type="molecule type" value="Genomic_DNA"/>
</dbReference>